<dbReference type="CDD" id="cd06548">
    <property type="entry name" value="GH18_chitinase"/>
    <property type="match status" value="1"/>
</dbReference>
<dbReference type="GO" id="GO:0008061">
    <property type="term" value="F:chitin binding"/>
    <property type="evidence" value="ECO:0007669"/>
    <property type="project" value="InterPro"/>
</dbReference>
<dbReference type="PROSITE" id="PS51910">
    <property type="entry name" value="GH18_2"/>
    <property type="match status" value="1"/>
</dbReference>
<dbReference type="SUPFAM" id="SSF54556">
    <property type="entry name" value="Chitinase insertion domain"/>
    <property type="match status" value="1"/>
</dbReference>
<evidence type="ECO:0000313" key="2">
    <source>
        <dbReference type="EMBL" id="TPX56196.1"/>
    </source>
</evidence>
<dbReference type="GO" id="GO:0006032">
    <property type="term" value="P:chitin catabolic process"/>
    <property type="evidence" value="ECO:0007669"/>
    <property type="project" value="TreeGrafter"/>
</dbReference>
<protein>
    <recommendedName>
        <fullName evidence="1">GH18 domain-containing protein</fullName>
    </recommendedName>
</protein>
<evidence type="ECO:0000259" key="1">
    <source>
        <dbReference type="PROSITE" id="PS51910"/>
    </source>
</evidence>
<dbReference type="PANTHER" id="PTHR11177:SF317">
    <property type="entry name" value="CHITINASE 12-RELATED"/>
    <property type="match status" value="1"/>
</dbReference>
<dbReference type="InterPro" id="IPR029070">
    <property type="entry name" value="Chitinase_insertion_sf"/>
</dbReference>
<dbReference type="SMART" id="SM00636">
    <property type="entry name" value="Glyco_18"/>
    <property type="match status" value="1"/>
</dbReference>
<keyword evidence="3" id="KW-1185">Reference proteome</keyword>
<dbReference type="STRING" id="109895.A0A507DXE6"/>
<reference evidence="2 3" key="1">
    <citation type="journal article" date="2019" name="Sci. Rep.">
        <title>Comparative genomics of chytrid fungi reveal insights into the obligate biotrophic and pathogenic lifestyle of Synchytrium endobioticum.</title>
        <authorList>
            <person name="van de Vossenberg B.T.L.H."/>
            <person name="Warris S."/>
            <person name="Nguyen H.D.T."/>
            <person name="van Gent-Pelzer M.P.E."/>
            <person name="Joly D.L."/>
            <person name="van de Geest H.C."/>
            <person name="Bonants P.J.M."/>
            <person name="Smith D.S."/>
            <person name="Levesque C.A."/>
            <person name="van der Lee T.A.J."/>
        </authorList>
    </citation>
    <scope>NUCLEOTIDE SEQUENCE [LARGE SCALE GENOMIC DNA]</scope>
    <source>
        <strain evidence="2 3">CBS 809.83</strain>
    </source>
</reference>
<dbReference type="SUPFAM" id="SSF51445">
    <property type="entry name" value="(Trans)glycosidases"/>
    <property type="match status" value="1"/>
</dbReference>
<dbReference type="Gene3D" id="3.20.20.80">
    <property type="entry name" value="Glycosidases"/>
    <property type="match status" value="1"/>
</dbReference>
<comment type="caution">
    <text evidence="2">The sequence shown here is derived from an EMBL/GenBank/DDBJ whole genome shotgun (WGS) entry which is preliminary data.</text>
</comment>
<dbReference type="PANTHER" id="PTHR11177">
    <property type="entry name" value="CHITINASE"/>
    <property type="match status" value="1"/>
</dbReference>
<proteinExistence type="predicted"/>
<dbReference type="EMBL" id="QEAQ01000082">
    <property type="protein sequence ID" value="TPX56196.1"/>
    <property type="molecule type" value="Genomic_DNA"/>
</dbReference>
<dbReference type="GO" id="GO:0005576">
    <property type="term" value="C:extracellular region"/>
    <property type="evidence" value="ECO:0007669"/>
    <property type="project" value="TreeGrafter"/>
</dbReference>
<dbReference type="InterPro" id="IPR011583">
    <property type="entry name" value="Chitinase_II/V-like_cat"/>
</dbReference>
<name>A0A507DXE6_9FUNG</name>
<accession>A0A507DXE6</accession>
<feature type="domain" description="GH18" evidence="1">
    <location>
        <begin position="28"/>
        <end position="416"/>
    </location>
</feature>
<sequence length="418" mass="46163">MSTAVSSPPPPSADPKQYEQHTQLASGKKLIVYHTNWACYARNFQVKDIPIQYISDINYAFFDLKPSAVPPHHLVPTITDPWADHDKRFTGPSEGVSPPDSWDEHADGPWGNFGQLLKLKKLGMRFNVGLSIGGWTMSQRFSDAVRGDPERDGFVKGILALLDRFPGVFNRIDIDWEYISPIGSNHGAPENLVRAEDGENFIKFLILLRRALDSTGRSQYEISACVTGDPQKMSALPAAQMAQVLDTVNIMTYDFASSAWHPCATAHHTNLLSTPYSPLSVARAVEAYIAAGVPPGKIVIGAAMYSRGFANTSGLGHPASGVVEDKSWEDGVCDYKSLPRCGAVEYWDEQAQASYSYDAARRILNSYDTPQSIRAKCRYIWEMGLKGIIVWESSGDVPVTSDRSLIRALWEGLSQDCR</sequence>
<dbReference type="InterPro" id="IPR017853">
    <property type="entry name" value="GH"/>
</dbReference>
<dbReference type="Proteomes" id="UP000318582">
    <property type="component" value="Unassembled WGS sequence"/>
</dbReference>
<dbReference type="Gene3D" id="3.10.50.10">
    <property type="match status" value="1"/>
</dbReference>
<dbReference type="InterPro" id="IPR001223">
    <property type="entry name" value="Glyco_hydro18_cat"/>
</dbReference>
<dbReference type="InterPro" id="IPR050314">
    <property type="entry name" value="Glycosyl_Hydrlase_18"/>
</dbReference>
<evidence type="ECO:0000313" key="3">
    <source>
        <dbReference type="Proteomes" id="UP000318582"/>
    </source>
</evidence>
<dbReference type="GO" id="GO:0004568">
    <property type="term" value="F:chitinase activity"/>
    <property type="evidence" value="ECO:0007669"/>
    <property type="project" value="TreeGrafter"/>
</dbReference>
<dbReference type="Pfam" id="PF00704">
    <property type="entry name" value="Glyco_hydro_18"/>
    <property type="match status" value="1"/>
</dbReference>
<gene>
    <name evidence="2" type="ORF">PhCBS80983_g04710</name>
</gene>
<dbReference type="GO" id="GO:0005975">
    <property type="term" value="P:carbohydrate metabolic process"/>
    <property type="evidence" value="ECO:0007669"/>
    <property type="project" value="InterPro"/>
</dbReference>
<organism evidence="2 3">
    <name type="scientific">Powellomyces hirtus</name>
    <dbReference type="NCBI Taxonomy" id="109895"/>
    <lineage>
        <taxon>Eukaryota</taxon>
        <taxon>Fungi</taxon>
        <taxon>Fungi incertae sedis</taxon>
        <taxon>Chytridiomycota</taxon>
        <taxon>Chytridiomycota incertae sedis</taxon>
        <taxon>Chytridiomycetes</taxon>
        <taxon>Spizellomycetales</taxon>
        <taxon>Powellomycetaceae</taxon>
        <taxon>Powellomyces</taxon>
    </lineage>
</organism>
<dbReference type="AlphaFoldDB" id="A0A507DXE6"/>